<feature type="transmembrane region" description="Helical" evidence="7">
    <location>
        <begin position="54"/>
        <end position="73"/>
    </location>
</feature>
<organism evidence="8 9">
    <name type="scientific">Alitibacter langaaensis DSM 22999</name>
    <dbReference type="NCBI Taxonomy" id="1122935"/>
    <lineage>
        <taxon>Bacteria</taxon>
        <taxon>Pseudomonadati</taxon>
        <taxon>Pseudomonadota</taxon>
        <taxon>Gammaproteobacteria</taxon>
        <taxon>Pasteurellales</taxon>
        <taxon>Pasteurellaceae</taxon>
        <taxon>Alitibacter</taxon>
    </lineage>
</organism>
<feature type="transmembrane region" description="Helical" evidence="7">
    <location>
        <begin position="108"/>
        <end position="129"/>
    </location>
</feature>
<keyword evidence="4 7" id="KW-0812">Transmembrane</keyword>
<keyword evidence="8" id="KW-0645">Protease</keyword>
<evidence type="ECO:0000256" key="2">
    <source>
        <dbReference type="ARBA" id="ARBA00010350"/>
    </source>
</evidence>
<dbReference type="Proteomes" id="UP000245909">
    <property type="component" value="Unassembled WGS sequence"/>
</dbReference>
<evidence type="ECO:0000313" key="9">
    <source>
        <dbReference type="Proteomes" id="UP000245909"/>
    </source>
</evidence>
<comment type="similarity">
    <text evidence="2 7">Belongs to the BI1 family.</text>
</comment>
<dbReference type="GO" id="GO:0006508">
    <property type="term" value="P:proteolysis"/>
    <property type="evidence" value="ECO:0007669"/>
    <property type="project" value="UniProtKB-KW"/>
</dbReference>
<dbReference type="RefSeq" id="WP_116631591.1">
    <property type="nucleotide sequence ID" value="NZ_QENU01000004.1"/>
</dbReference>
<keyword evidence="9" id="KW-1185">Reference proteome</keyword>
<feature type="transmembrane region" description="Helical" evidence="7">
    <location>
        <begin position="80"/>
        <end position="102"/>
    </location>
</feature>
<evidence type="ECO:0000256" key="1">
    <source>
        <dbReference type="ARBA" id="ARBA00004651"/>
    </source>
</evidence>
<dbReference type="PANTHER" id="PTHR23291">
    <property type="entry name" value="BAX INHIBITOR-RELATED"/>
    <property type="match status" value="1"/>
</dbReference>
<dbReference type="EMBL" id="QENU01000004">
    <property type="protein sequence ID" value="PVX39878.1"/>
    <property type="molecule type" value="Genomic_DNA"/>
</dbReference>
<feature type="transmembrane region" description="Helical" evidence="7">
    <location>
        <begin position="193"/>
        <end position="219"/>
    </location>
</feature>
<keyword evidence="5 7" id="KW-1133">Transmembrane helix</keyword>
<dbReference type="GO" id="GO:0005886">
    <property type="term" value="C:plasma membrane"/>
    <property type="evidence" value="ECO:0007669"/>
    <property type="project" value="UniProtKB-SubCell"/>
</dbReference>
<dbReference type="InterPro" id="IPR006214">
    <property type="entry name" value="Bax_inhibitor_1-related"/>
</dbReference>
<evidence type="ECO:0000256" key="4">
    <source>
        <dbReference type="ARBA" id="ARBA00022692"/>
    </source>
</evidence>
<dbReference type="AlphaFoldDB" id="A0A2U0T8I5"/>
<dbReference type="OrthoDB" id="9813298at2"/>
<keyword evidence="8" id="KW-0378">Hydrolase</keyword>
<dbReference type="GO" id="GO:0008233">
    <property type="term" value="F:peptidase activity"/>
    <property type="evidence" value="ECO:0007669"/>
    <property type="project" value="UniProtKB-KW"/>
</dbReference>
<protein>
    <submittedName>
        <fullName evidence="8">Modulator of FtsH protease</fullName>
    </submittedName>
</protein>
<feature type="transmembrane region" description="Helical" evidence="7">
    <location>
        <begin position="163"/>
        <end position="181"/>
    </location>
</feature>
<gene>
    <name evidence="8" type="ORF">C8D76_10481</name>
</gene>
<keyword evidence="6 7" id="KW-0472">Membrane</keyword>
<proteinExistence type="inferred from homology"/>
<reference evidence="8 9" key="1">
    <citation type="submission" date="2018-05" db="EMBL/GenBank/DDBJ databases">
        <title>Genomic Encyclopedia of Type Strains, Phase IV (KMG-IV): sequencing the most valuable type-strain genomes for metagenomic binning, comparative biology and taxonomic classification.</title>
        <authorList>
            <person name="Goeker M."/>
        </authorList>
    </citation>
    <scope>NUCLEOTIDE SEQUENCE [LARGE SCALE GENOMIC DNA]</scope>
    <source>
        <strain evidence="8 9">DSM 22999</strain>
    </source>
</reference>
<evidence type="ECO:0000313" key="8">
    <source>
        <dbReference type="EMBL" id="PVX39878.1"/>
    </source>
</evidence>
<dbReference type="CDD" id="cd10433">
    <property type="entry name" value="YccA_like"/>
    <property type="match status" value="1"/>
</dbReference>
<name>A0A2U0T8I5_9PAST</name>
<comment type="caution">
    <text evidence="8">The sequence shown here is derived from an EMBL/GenBank/DDBJ whole genome shotgun (WGS) entry which is preliminary data.</text>
</comment>
<accession>A0A2U0T8I5</accession>
<evidence type="ECO:0000256" key="5">
    <source>
        <dbReference type="ARBA" id="ARBA00022989"/>
    </source>
</evidence>
<evidence type="ECO:0000256" key="7">
    <source>
        <dbReference type="RuleBase" id="RU004379"/>
    </source>
</evidence>
<dbReference type="PANTHER" id="PTHR23291:SF115">
    <property type="entry name" value="MODULATOR OF FTSH PROTEASE YCCA"/>
    <property type="match status" value="1"/>
</dbReference>
<sequence length="223" mass="24048">MQQSRIVFDSREQSTSLLQTHKVLRNTYFLLALTLTFSAVVAYISMSLGLPRPGIIVTLVGFYGLLFLTNSLANSGAGILAAFAFTGFLGYTVGPILNMYVGAGLSDLVVLALGGTAAVFFACSAYVLTTKKDMSFLSGMLFTLFIVLLVGMIANIFLKMPALHVAMSALFVVFSSAAILFETSNIVHGGETNYIRATVSLFVSIYNLFISLLNLLTIFSRDD</sequence>
<dbReference type="Pfam" id="PF01027">
    <property type="entry name" value="Bax1-I"/>
    <property type="match status" value="1"/>
</dbReference>
<evidence type="ECO:0000256" key="6">
    <source>
        <dbReference type="ARBA" id="ARBA00023136"/>
    </source>
</evidence>
<keyword evidence="3" id="KW-1003">Cell membrane</keyword>
<comment type="subcellular location">
    <subcellularLocation>
        <location evidence="1">Cell membrane</location>
        <topology evidence="1">Multi-pass membrane protein</topology>
    </subcellularLocation>
</comment>
<evidence type="ECO:0000256" key="3">
    <source>
        <dbReference type="ARBA" id="ARBA00022475"/>
    </source>
</evidence>
<feature type="transmembrane region" description="Helical" evidence="7">
    <location>
        <begin position="28"/>
        <end position="48"/>
    </location>
</feature>
<feature type="transmembrane region" description="Helical" evidence="7">
    <location>
        <begin position="136"/>
        <end position="157"/>
    </location>
</feature>